<evidence type="ECO:0000259" key="1">
    <source>
        <dbReference type="Pfam" id="PF04149"/>
    </source>
</evidence>
<proteinExistence type="predicted"/>
<accession>A0ABX0ZPW1</accession>
<comment type="caution">
    <text evidence="2">The sequence shown here is derived from an EMBL/GenBank/DDBJ whole genome shotgun (WGS) entry which is preliminary data.</text>
</comment>
<keyword evidence="3" id="KW-1185">Reference proteome</keyword>
<dbReference type="Proteomes" id="UP000734511">
    <property type="component" value="Unassembled WGS sequence"/>
</dbReference>
<evidence type="ECO:0000313" key="3">
    <source>
        <dbReference type="Proteomes" id="UP000734511"/>
    </source>
</evidence>
<feature type="domain" description="DUF397" evidence="1">
    <location>
        <begin position="9"/>
        <end position="60"/>
    </location>
</feature>
<protein>
    <submittedName>
        <fullName evidence="2">DUF397 domain-containing protein</fullName>
    </submittedName>
</protein>
<organism evidence="2 3">
    <name type="scientific">Actinacidiphila epipremni</name>
    <dbReference type="NCBI Taxonomy" id="2053013"/>
    <lineage>
        <taxon>Bacteria</taxon>
        <taxon>Bacillati</taxon>
        <taxon>Actinomycetota</taxon>
        <taxon>Actinomycetes</taxon>
        <taxon>Kitasatosporales</taxon>
        <taxon>Streptomycetaceae</taxon>
        <taxon>Actinacidiphila</taxon>
    </lineage>
</organism>
<gene>
    <name evidence="2" type="ORF">HCN08_16900</name>
</gene>
<dbReference type="RefSeq" id="WP_167983924.1">
    <property type="nucleotide sequence ID" value="NZ_JAATEJ010000012.1"/>
</dbReference>
<dbReference type="EMBL" id="JAATEJ010000012">
    <property type="protein sequence ID" value="NJP45060.1"/>
    <property type="molecule type" value="Genomic_DNA"/>
</dbReference>
<dbReference type="Pfam" id="PF04149">
    <property type="entry name" value="DUF397"/>
    <property type="match status" value="1"/>
</dbReference>
<evidence type="ECO:0000313" key="2">
    <source>
        <dbReference type="EMBL" id="NJP45060.1"/>
    </source>
</evidence>
<dbReference type="InterPro" id="IPR007278">
    <property type="entry name" value="DUF397"/>
</dbReference>
<sequence>MEIDLTSVEWRTSSYSGGNGQCVEVASAAEAVAIRDSKDREGPALTFTAEAWGAFILGVRAGELAEA</sequence>
<reference evidence="2 3" key="1">
    <citation type="submission" date="2020-03" db="EMBL/GenBank/DDBJ databases">
        <title>WGS of actinomycetes isolated from Thailand.</title>
        <authorList>
            <person name="Thawai C."/>
        </authorList>
    </citation>
    <scope>NUCLEOTIDE SEQUENCE [LARGE SCALE GENOMIC DNA]</scope>
    <source>
        <strain evidence="2 3">PRB2-1</strain>
    </source>
</reference>
<name>A0ABX0ZPW1_9ACTN</name>